<dbReference type="Pfam" id="PF13489">
    <property type="entry name" value="Methyltransf_23"/>
    <property type="match status" value="1"/>
</dbReference>
<evidence type="ECO:0000313" key="2">
    <source>
        <dbReference type="Proteomes" id="UP000800984"/>
    </source>
</evidence>
<dbReference type="RefSeq" id="WP_166076148.1">
    <property type="nucleotide sequence ID" value="NZ_JAAJBT010000002.1"/>
</dbReference>
<sequence length="230" mass="26501">MNYNDSNSEYLALTKTWHVEDSPWKASQIYSLLQKNNISFQTMVEVGCGFGEILYHLDATYNDSTKQYKGFDIAEDAIQQAQKKHKENVTFHLEDFTRSNTFHDVLLMVDVFEHVPDYLGFLEQCKTKATYKVFHIPLDMHVSALFRNKMAPGRYEIGHLHYFCKETALSTLEGSGYKVLDFCYTNGANELPNRQLKTKLANIPRNILYPIFPDFTVKLLGGYSLLVLTT</sequence>
<reference evidence="1 2" key="1">
    <citation type="submission" date="2020-02" db="EMBL/GenBank/DDBJ databases">
        <authorList>
            <person name="Chen W.-M."/>
        </authorList>
    </citation>
    <scope>NUCLEOTIDE SEQUENCE [LARGE SCALE GENOMIC DNA]</scope>
    <source>
        <strain evidence="1 2">KDG-16</strain>
    </source>
</reference>
<keyword evidence="1" id="KW-0489">Methyltransferase</keyword>
<comment type="caution">
    <text evidence="1">The sequence shown here is derived from an EMBL/GenBank/DDBJ whole genome shotgun (WGS) entry which is preliminary data.</text>
</comment>
<gene>
    <name evidence="1" type="ORF">G4D72_03095</name>
</gene>
<keyword evidence="2" id="KW-1185">Reference proteome</keyword>
<keyword evidence="1" id="KW-0808">Transferase</keyword>
<dbReference type="GO" id="GO:0032259">
    <property type="term" value="P:methylation"/>
    <property type="evidence" value="ECO:0007669"/>
    <property type="project" value="UniProtKB-KW"/>
</dbReference>
<dbReference type="Proteomes" id="UP000800984">
    <property type="component" value="Unassembled WGS sequence"/>
</dbReference>
<accession>A0ABX0I5R7</accession>
<dbReference type="GO" id="GO:0008168">
    <property type="term" value="F:methyltransferase activity"/>
    <property type="evidence" value="ECO:0007669"/>
    <property type="project" value="UniProtKB-KW"/>
</dbReference>
<evidence type="ECO:0000313" key="1">
    <source>
        <dbReference type="EMBL" id="NHM01092.1"/>
    </source>
</evidence>
<dbReference type="InterPro" id="IPR029063">
    <property type="entry name" value="SAM-dependent_MTases_sf"/>
</dbReference>
<dbReference type="CDD" id="cd02440">
    <property type="entry name" value="AdoMet_MTases"/>
    <property type="match status" value="1"/>
</dbReference>
<organism evidence="1 2">
    <name type="scientific">Flavobacterium difficile</name>
    <dbReference type="NCBI Taxonomy" id="2709659"/>
    <lineage>
        <taxon>Bacteria</taxon>
        <taxon>Pseudomonadati</taxon>
        <taxon>Bacteroidota</taxon>
        <taxon>Flavobacteriia</taxon>
        <taxon>Flavobacteriales</taxon>
        <taxon>Flavobacteriaceae</taxon>
        <taxon>Flavobacterium</taxon>
    </lineage>
</organism>
<dbReference type="Gene3D" id="3.40.50.150">
    <property type="entry name" value="Vaccinia Virus protein VP39"/>
    <property type="match status" value="1"/>
</dbReference>
<dbReference type="EMBL" id="JAAJBT010000002">
    <property type="protein sequence ID" value="NHM01092.1"/>
    <property type="molecule type" value="Genomic_DNA"/>
</dbReference>
<name>A0ABX0I5R7_9FLAO</name>
<protein>
    <submittedName>
        <fullName evidence="1">Class I SAM-dependent methyltransferase</fullName>
    </submittedName>
</protein>
<proteinExistence type="predicted"/>
<dbReference type="SUPFAM" id="SSF53335">
    <property type="entry name" value="S-adenosyl-L-methionine-dependent methyltransferases"/>
    <property type="match status" value="1"/>
</dbReference>